<dbReference type="GO" id="GO:0016705">
    <property type="term" value="F:oxidoreductase activity, acting on paired donors, with incorporation or reduction of molecular oxygen"/>
    <property type="evidence" value="ECO:0007669"/>
    <property type="project" value="InterPro"/>
</dbReference>
<evidence type="ECO:0000313" key="8">
    <source>
        <dbReference type="EMBL" id="OTG33627.1"/>
    </source>
</evidence>
<evidence type="ECO:0000313" key="7">
    <source>
        <dbReference type="EMBL" id="KAF5817410.1"/>
    </source>
</evidence>
<dbReference type="SUPFAM" id="SSF48264">
    <property type="entry name" value="Cytochrome P450"/>
    <property type="match status" value="1"/>
</dbReference>
<dbReference type="AlphaFoldDB" id="A0A251VDD3"/>
<dbReference type="OMA" id="NIFVICR"/>
<dbReference type="InterPro" id="IPR002401">
    <property type="entry name" value="Cyt_P450_E_grp-I"/>
</dbReference>
<dbReference type="GO" id="GO:0020037">
    <property type="term" value="F:heme binding"/>
    <property type="evidence" value="ECO:0007669"/>
    <property type="project" value="InterPro"/>
</dbReference>
<keyword evidence="6" id="KW-0503">Monooxygenase</keyword>
<keyword evidence="4" id="KW-0560">Oxidoreductase</keyword>
<dbReference type="PANTHER" id="PTHR47955:SF16">
    <property type="entry name" value="CYTOCHROME P450"/>
    <property type="match status" value="1"/>
</dbReference>
<evidence type="ECO:0000256" key="3">
    <source>
        <dbReference type="ARBA" id="ARBA00022723"/>
    </source>
</evidence>
<dbReference type="PANTHER" id="PTHR47955">
    <property type="entry name" value="CYTOCHROME P450 FAMILY 71 PROTEIN"/>
    <property type="match status" value="1"/>
</dbReference>
<dbReference type="GO" id="GO:0051762">
    <property type="term" value="P:sesquiterpene biosynthetic process"/>
    <property type="evidence" value="ECO:0007669"/>
    <property type="project" value="UniProtKB-ARBA"/>
</dbReference>
<dbReference type="Gramene" id="mRNA:HanXRQr2_Chr02g0052681">
    <property type="protein sequence ID" value="CDS:HanXRQr2_Chr02g0052681.1"/>
    <property type="gene ID" value="HanXRQr2_Chr02g0052681"/>
</dbReference>
<gene>
    <name evidence="8" type="ORF">HannXRQ_Chr02g0036781</name>
    <name evidence="7" type="ORF">HanXRQr2_Chr02g0052681</name>
</gene>
<dbReference type="Pfam" id="PF00067">
    <property type="entry name" value="p450"/>
    <property type="match status" value="1"/>
</dbReference>
<evidence type="ECO:0000256" key="2">
    <source>
        <dbReference type="ARBA" id="ARBA00022617"/>
    </source>
</evidence>
<dbReference type="GO" id="GO:0004497">
    <property type="term" value="F:monooxygenase activity"/>
    <property type="evidence" value="ECO:0007669"/>
    <property type="project" value="UniProtKB-KW"/>
</dbReference>
<evidence type="ECO:0000313" key="9">
    <source>
        <dbReference type="Proteomes" id="UP000215914"/>
    </source>
</evidence>
<dbReference type="STRING" id="4232.A0A251VDD3"/>
<proteinExistence type="inferred from homology"/>
<dbReference type="EMBL" id="MNCJ02000317">
    <property type="protein sequence ID" value="KAF5817410.1"/>
    <property type="molecule type" value="Genomic_DNA"/>
</dbReference>
<evidence type="ECO:0000256" key="1">
    <source>
        <dbReference type="ARBA" id="ARBA00010617"/>
    </source>
</evidence>
<reference evidence="8" key="2">
    <citation type="submission" date="2017-02" db="EMBL/GenBank/DDBJ databases">
        <title>Sunflower complete genome.</title>
        <authorList>
            <person name="Langlade N."/>
            <person name="Munos S."/>
        </authorList>
    </citation>
    <scope>NUCLEOTIDE SEQUENCE [LARGE SCALE GENOMIC DNA]</scope>
    <source>
        <tissue evidence="8">Leaves</tissue>
    </source>
</reference>
<dbReference type="EMBL" id="CM007891">
    <property type="protein sequence ID" value="OTG33627.1"/>
    <property type="molecule type" value="Genomic_DNA"/>
</dbReference>
<evidence type="ECO:0000256" key="5">
    <source>
        <dbReference type="ARBA" id="ARBA00023004"/>
    </source>
</evidence>
<reference evidence="7 9" key="1">
    <citation type="journal article" date="2017" name="Nature">
        <title>The sunflower genome provides insights into oil metabolism, flowering and Asterid evolution.</title>
        <authorList>
            <person name="Badouin H."/>
            <person name="Gouzy J."/>
            <person name="Grassa C.J."/>
            <person name="Murat F."/>
            <person name="Staton S.E."/>
            <person name="Cottret L."/>
            <person name="Lelandais-Briere C."/>
            <person name="Owens G.L."/>
            <person name="Carrere S."/>
            <person name="Mayjonade B."/>
            <person name="Legrand L."/>
            <person name="Gill N."/>
            <person name="Kane N.C."/>
            <person name="Bowers J.E."/>
            <person name="Hubner S."/>
            <person name="Bellec A."/>
            <person name="Berard A."/>
            <person name="Berges H."/>
            <person name="Blanchet N."/>
            <person name="Boniface M.C."/>
            <person name="Brunel D."/>
            <person name="Catrice O."/>
            <person name="Chaidir N."/>
            <person name="Claudel C."/>
            <person name="Donnadieu C."/>
            <person name="Faraut T."/>
            <person name="Fievet G."/>
            <person name="Helmstetter N."/>
            <person name="King M."/>
            <person name="Knapp S.J."/>
            <person name="Lai Z."/>
            <person name="Le Paslier M.C."/>
            <person name="Lippi Y."/>
            <person name="Lorenzon L."/>
            <person name="Mandel J.R."/>
            <person name="Marage G."/>
            <person name="Marchand G."/>
            <person name="Marquand E."/>
            <person name="Bret-Mestries E."/>
            <person name="Morien E."/>
            <person name="Nambeesan S."/>
            <person name="Nguyen T."/>
            <person name="Pegot-Espagnet P."/>
            <person name="Pouilly N."/>
            <person name="Raftis F."/>
            <person name="Sallet E."/>
            <person name="Schiex T."/>
            <person name="Thomas J."/>
            <person name="Vandecasteele C."/>
            <person name="Vares D."/>
            <person name="Vear F."/>
            <person name="Vautrin S."/>
            <person name="Crespi M."/>
            <person name="Mangin B."/>
            <person name="Burke J.M."/>
            <person name="Salse J."/>
            <person name="Munos S."/>
            <person name="Vincourt P."/>
            <person name="Rieseberg L.H."/>
            <person name="Langlade N.B."/>
        </authorList>
    </citation>
    <scope>NUCLEOTIDE SEQUENCE [LARGE SCALE GENOMIC DNA]</scope>
    <source>
        <strain evidence="9">cv. SF193</strain>
        <tissue evidence="7">Leaves</tissue>
    </source>
</reference>
<comment type="similarity">
    <text evidence="1">Belongs to the cytochrome P450 family.</text>
</comment>
<dbReference type="InParanoid" id="A0A251VDD3"/>
<dbReference type="PRINTS" id="PR00385">
    <property type="entry name" value="P450"/>
</dbReference>
<organism evidence="8 9">
    <name type="scientific">Helianthus annuus</name>
    <name type="common">Common sunflower</name>
    <dbReference type="NCBI Taxonomy" id="4232"/>
    <lineage>
        <taxon>Eukaryota</taxon>
        <taxon>Viridiplantae</taxon>
        <taxon>Streptophyta</taxon>
        <taxon>Embryophyta</taxon>
        <taxon>Tracheophyta</taxon>
        <taxon>Spermatophyta</taxon>
        <taxon>Magnoliopsida</taxon>
        <taxon>eudicotyledons</taxon>
        <taxon>Gunneridae</taxon>
        <taxon>Pentapetalae</taxon>
        <taxon>asterids</taxon>
        <taxon>campanulids</taxon>
        <taxon>Asterales</taxon>
        <taxon>Asteraceae</taxon>
        <taxon>Asteroideae</taxon>
        <taxon>Heliantheae alliance</taxon>
        <taxon>Heliantheae</taxon>
        <taxon>Helianthus</taxon>
    </lineage>
</organism>
<dbReference type="PRINTS" id="PR00463">
    <property type="entry name" value="EP450I"/>
</dbReference>
<evidence type="ECO:0000256" key="4">
    <source>
        <dbReference type="ARBA" id="ARBA00023002"/>
    </source>
</evidence>
<dbReference type="InterPro" id="IPR001128">
    <property type="entry name" value="Cyt_P450"/>
</dbReference>
<keyword evidence="2" id="KW-0349">Heme</keyword>
<keyword evidence="5" id="KW-0408">Iron</keyword>
<protein>
    <submittedName>
        <fullName evidence="7 8">Cytochrome P450</fullName>
    </submittedName>
</protein>
<accession>A0A251VDD3</accession>
<keyword evidence="9" id="KW-1185">Reference proteome</keyword>
<dbReference type="InterPro" id="IPR036396">
    <property type="entry name" value="Cyt_P450_sf"/>
</dbReference>
<dbReference type="Gene3D" id="1.10.630.10">
    <property type="entry name" value="Cytochrome P450"/>
    <property type="match status" value="1"/>
</dbReference>
<evidence type="ECO:0000256" key="6">
    <source>
        <dbReference type="ARBA" id="ARBA00023033"/>
    </source>
</evidence>
<reference evidence="7" key="3">
    <citation type="submission" date="2020-06" db="EMBL/GenBank/DDBJ databases">
        <title>Helianthus annuus Genome sequencing and assembly Release 2.</title>
        <authorList>
            <person name="Gouzy J."/>
            <person name="Langlade N."/>
            <person name="Munos S."/>
        </authorList>
    </citation>
    <scope>NUCLEOTIDE SEQUENCE</scope>
    <source>
        <tissue evidence="7">Leaves</tissue>
    </source>
</reference>
<dbReference type="Proteomes" id="UP000215914">
    <property type="component" value="Chromosome 2"/>
</dbReference>
<dbReference type="GO" id="GO:0005506">
    <property type="term" value="F:iron ion binding"/>
    <property type="evidence" value="ECO:0007669"/>
    <property type="project" value="InterPro"/>
</dbReference>
<keyword evidence="3" id="KW-0479">Metal-binding</keyword>
<name>A0A251VDD3_HELAN</name>
<sequence>MYFLVDGYCIKKSRVVMTELVRHPRVMKKLQHEVAEICQGKSMITEEDLERMHYLRAVIKENFRLHIPPPLLVPRMATEDVKVMGYDIRAGTQVIVNAWAIGRDPTLWEEPEEFRPERFLKNPFSYKGVHFEWLPFGAGR</sequence>